<dbReference type="PANTHER" id="PTHR14030">
    <property type="entry name" value="MITOTIC CHECKPOINT SERINE/THREONINE-PROTEIN KINASE BUB1"/>
    <property type="match status" value="1"/>
</dbReference>
<keyword evidence="3" id="KW-0418">Kinase</keyword>
<dbReference type="SMART" id="SM00777">
    <property type="entry name" value="Mad3_BUB1_I"/>
    <property type="match status" value="1"/>
</dbReference>
<dbReference type="Gene3D" id="1.25.40.430">
    <property type="match status" value="1"/>
</dbReference>
<gene>
    <name evidence="3" type="ORF">ACMD2_21837</name>
</gene>
<dbReference type="GO" id="GO:0007094">
    <property type="term" value="P:mitotic spindle assembly checkpoint signaling"/>
    <property type="evidence" value="ECO:0007669"/>
    <property type="project" value="InterPro"/>
</dbReference>
<proteinExistence type="predicted"/>
<accession>A0A199V8Y0</accession>
<organism evidence="3 4">
    <name type="scientific">Ananas comosus</name>
    <name type="common">Pineapple</name>
    <name type="synonym">Ananas ananas</name>
    <dbReference type="NCBI Taxonomy" id="4615"/>
    <lineage>
        <taxon>Eukaryota</taxon>
        <taxon>Viridiplantae</taxon>
        <taxon>Streptophyta</taxon>
        <taxon>Embryophyta</taxon>
        <taxon>Tracheophyta</taxon>
        <taxon>Spermatophyta</taxon>
        <taxon>Magnoliopsida</taxon>
        <taxon>Liliopsida</taxon>
        <taxon>Poales</taxon>
        <taxon>Bromeliaceae</taxon>
        <taxon>Bromelioideae</taxon>
        <taxon>Ananas</taxon>
    </lineage>
</organism>
<dbReference type="EMBL" id="LSRQ01002761">
    <property type="protein sequence ID" value="OAY73336.1"/>
    <property type="molecule type" value="Genomic_DNA"/>
</dbReference>
<feature type="domain" description="BUB1 N-terminal" evidence="2">
    <location>
        <begin position="13"/>
        <end position="205"/>
    </location>
</feature>
<feature type="region of interest" description="Disordered" evidence="1">
    <location>
        <begin position="359"/>
        <end position="418"/>
    </location>
</feature>
<comment type="caution">
    <text evidence="3">The sequence shown here is derived from an EMBL/GenBank/DDBJ whole genome shotgun (WGS) entry which is preliminary data.</text>
</comment>
<dbReference type="AlphaFoldDB" id="A0A199V8Y0"/>
<dbReference type="GO" id="GO:0051754">
    <property type="term" value="P:meiotic sister chromatid cohesion, centromeric"/>
    <property type="evidence" value="ECO:0007669"/>
    <property type="project" value="TreeGrafter"/>
</dbReference>
<feature type="compositionally biased region" description="Polar residues" evidence="1">
    <location>
        <begin position="409"/>
        <end position="418"/>
    </location>
</feature>
<dbReference type="PROSITE" id="PS51489">
    <property type="entry name" value="BUB1_N"/>
    <property type="match status" value="1"/>
</dbReference>
<sequence length="643" mass="73000">MATDPHKELFSSLVADIKTYSGSDPLRPWLRYDVNIALSLHISLYISASTSISVHEFSARFRGIRRLKEALPSRSLKEKLPRFLQKCAQAFESDRRYRDDPRYLRVWIELMDYVDDAKVLLKKMEKNQIGTKRAIFYLASALYYEKHKKFERAEKIYRQGVENLAEPVGELQKSYEQFLHRMELCKKRKAKLQEVMHKKGKLNLKGSRGEGTLNNSLPNADAEHLKKVVEKPTLVGGFIGPIEDGSKDLISLENIPLENSGNICDDWLVSNPRHCSEKDLESTIPKVRSQNKRNPNIDKEKLSRFNSDDTVVVKFVDSAIVGKSEAEDACHHGLVDPTINMREAMSAINNMFREPLELDPSISRRSQRNRAKLNRPTSGFEIFVDEDGPNPIRENPKYSQSEAKHEKSQPFSTNSSMKQTKIELQKPFVGIFKMLADDEEEENSENDDEGIGSYLEGCEKPKGLKGDIANDVTMINYGLNEDTVVHRFVGSAVFGEPKVENACHHGLVDPTVNLKEAMDEINSMFGKPLNFFKGEKPRGKQSNKRMELKPASSEFSIFVDEDLGENINEKRQGKQSNKRIDLKPASSVFSILSDKDSRENSNGQAFTNTSNKFGGEVDLFEPTIFTREAMAEINDLFGKPLDF</sequence>
<evidence type="ECO:0000256" key="1">
    <source>
        <dbReference type="SAM" id="MobiDB-lite"/>
    </source>
</evidence>
<evidence type="ECO:0000313" key="3">
    <source>
        <dbReference type="EMBL" id="OAY73336.1"/>
    </source>
</evidence>
<protein>
    <submittedName>
        <fullName evidence="3">Putative inactive serine/threonine-protein kinase bub1</fullName>
    </submittedName>
</protein>
<dbReference type="Proteomes" id="UP000092600">
    <property type="component" value="Unassembled WGS sequence"/>
</dbReference>
<dbReference type="InterPro" id="IPR013212">
    <property type="entry name" value="Mad3/Bub1_I"/>
</dbReference>
<dbReference type="STRING" id="4615.A0A199V8Y0"/>
<dbReference type="InterPro" id="IPR015661">
    <property type="entry name" value="Bub1/Mad3"/>
</dbReference>
<reference evidence="3 4" key="1">
    <citation type="journal article" date="2016" name="DNA Res.">
        <title>The draft genome of MD-2 pineapple using hybrid error correction of long reads.</title>
        <authorList>
            <person name="Redwan R.M."/>
            <person name="Saidin A."/>
            <person name="Kumar S.V."/>
        </authorList>
    </citation>
    <scope>NUCLEOTIDE SEQUENCE [LARGE SCALE GENOMIC DNA]</scope>
    <source>
        <strain evidence="4">cv. MD2</strain>
        <tissue evidence="3">Leaf</tissue>
    </source>
</reference>
<dbReference type="Pfam" id="PF08311">
    <property type="entry name" value="Mad3_BUB1_I"/>
    <property type="match status" value="1"/>
</dbReference>
<dbReference type="PANTHER" id="PTHR14030:SF2">
    <property type="entry name" value="OS11G0128700 PROTEIN"/>
    <property type="match status" value="1"/>
</dbReference>
<evidence type="ECO:0000313" key="4">
    <source>
        <dbReference type="Proteomes" id="UP000092600"/>
    </source>
</evidence>
<name>A0A199V8Y0_ANACO</name>
<keyword evidence="3" id="KW-0808">Transferase</keyword>
<evidence type="ECO:0000259" key="2">
    <source>
        <dbReference type="PROSITE" id="PS51489"/>
    </source>
</evidence>
<dbReference type="GO" id="GO:0004672">
    <property type="term" value="F:protein kinase activity"/>
    <property type="evidence" value="ECO:0007669"/>
    <property type="project" value="TreeGrafter"/>
</dbReference>